<feature type="chain" id="PRO_5045569624" evidence="6">
    <location>
        <begin position="25"/>
        <end position="1989"/>
    </location>
</feature>
<dbReference type="InterPro" id="IPR054090">
    <property type="entry name" value="Cep192_Spd-2-like_dom"/>
</dbReference>
<keyword evidence="4" id="KW-0677">Repeat</keyword>
<dbReference type="Gene3D" id="2.130.10.30">
    <property type="entry name" value="Regulator of chromosome condensation 1/beta-lactamase-inhibitor protein II"/>
    <property type="match status" value="2"/>
</dbReference>
<feature type="domain" description="C-type lectin" evidence="7">
    <location>
        <begin position="410"/>
        <end position="522"/>
    </location>
</feature>
<dbReference type="Gene3D" id="3.10.100.10">
    <property type="entry name" value="Mannose-Binding Protein A, subunit A"/>
    <property type="match status" value="1"/>
</dbReference>
<dbReference type="Gene3D" id="2.60.120.200">
    <property type="match status" value="1"/>
</dbReference>
<dbReference type="SMART" id="SM00560">
    <property type="entry name" value="LamGL"/>
    <property type="match status" value="1"/>
</dbReference>
<dbReference type="InterPro" id="IPR009091">
    <property type="entry name" value="RCC1/BLIP-II"/>
</dbReference>
<organism evidence="8 9">
    <name type="scientific">Luteolibacter arcticus</name>
    <dbReference type="NCBI Taxonomy" id="1581411"/>
    <lineage>
        <taxon>Bacteria</taxon>
        <taxon>Pseudomonadati</taxon>
        <taxon>Verrucomicrobiota</taxon>
        <taxon>Verrucomicrobiia</taxon>
        <taxon>Verrucomicrobiales</taxon>
        <taxon>Verrucomicrobiaceae</taxon>
        <taxon>Luteolibacter</taxon>
    </lineage>
</organism>
<dbReference type="PRINTS" id="PR00633">
    <property type="entry name" value="RCCNDNSATION"/>
</dbReference>
<evidence type="ECO:0000256" key="3">
    <source>
        <dbReference type="ARBA" id="ARBA00022729"/>
    </source>
</evidence>
<dbReference type="InterPro" id="IPR006558">
    <property type="entry name" value="LamG-like"/>
</dbReference>
<dbReference type="Pfam" id="PF22073">
    <property type="entry name" value="Cep192_D4"/>
    <property type="match status" value="1"/>
</dbReference>
<dbReference type="InterPro" id="IPR058923">
    <property type="entry name" value="RCC1-like_dom"/>
</dbReference>
<accession>A0ABT3GR69</accession>
<evidence type="ECO:0000256" key="2">
    <source>
        <dbReference type="ARBA" id="ARBA00022490"/>
    </source>
</evidence>
<dbReference type="InterPro" id="IPR051625">
    <property type="entry name" value="Signaling_Regulatory_Domain"/>
</dbReference>
<evidence type="ECO:0000256" key="5">
    <source>
        <dbReference type="ARBA" id="ARBA00023157"/>
    </source>
</evidence>
<gene>
    <name evidence="8" type="ORF">OKA05_25680</name>
</gene>
<keyword evidence="3 6" id="KW-0732">Signal</keyword>
<feature type="signal peptide" evidence="6">
    <location>
        <begin position="1"/>
        <end position="24"/>
    </location>
</feature>
<evidence type="ECO:0000256" key="6">
    <source>
        <dbReference type="SAM" id="SignalP"/>
    </source>
</evidence>
<dbReference type="Gene3D" id="2.60.40.10">
    <property type="entry name" value="Immunoglobulins"/>
    <property type="match status" value="3"/>
</dbReference>
<dbReference type="Pfam" id="PF25390">
    <property type="entry name" value="WD40_RLD"/>
    <property type="match status" value="1"/>
</dbReference>
<evidence type="ECO:0000313" key="9">
    <source>
        <dbReference type="Proteomes" id="UP001320876"/>
    </source>
</evidence>
<comment type="subcellular location">
    <subcellularLocation>
        <location evidence="1">Cytoplasm</location>
    </subcellularLocation>
</comment>
<proteinExistence type="predicted"/>
<dbReference type="InterPro" id="IPR000408">
    <property type="entry name" value="Reg_chr_condens"/>
</dbReference>
<dbReference type="InterPro" id="IPR001304">
    <property type="entry name" value="C-type_lectin-like"/>
</dbReference>
<dbReference type="PROSITE" id="PS50041">
    <property type="entry name" value="C_TYPE_LECTIN_2"/>
    <property type="match status" value="1"/>
</dbReference>
<dbReference type="InterPro" id="IPR013320">
    <property type="entry name" value="ConA-like_dom_sf"/>
</dbReference>
<dbReference type="InterPro" id="IPR016187">
    <property type="entry name" value="CTDL_fold"/>
</dbReference>
<dbReference type="InterPro" id="IPR016186">
    <property type="entry name" value="C-type_lectin-like/link_sf"/>
</dbReference>
<dbReference type="InterPro" id="IPR017868">
    <property type="entry name" value="Filamin/ABP280_repeat-like"/>
</dbReference>
<evidence type="ECO:0000256" key="1">
    <source>
        <dbReference type="ARBA" id="ARBA00004496"/>
    </source>
</evidence>
<dbReference type="SUPFAM" id="SSF49899">
    <property type="entry name" value="Concanavalin A-like lectins/glucanases"/>
    <property type="match status" value="1"/>
</dbReference>
<keyword evidence="2" id="KW-0963">Cytoplasm</keyword>
<dbReference type="InterPro" id="IPR031549">
    <property type="entry name" value="ASH"/>
</dbReference>
<sequence>MKPVDRAYALALSLLCVGTSNTHAEIIAATHVDWSNTGYVSPTVQNPVSGFSYGYYPANTGTTGTFSTAGMFAVTNPDGQFWNGADGGNTPAQSQYDIHPGLGGVTAVRRYTVSSGSEPLVSGPVRVVGRFFELNSGFTHVFVTTDPDGDAGPAERTTIVPSQDPVPTPSVEVTLPKPIPFDVTLNVSPGATIDFGALAMDNAYSDSTGLIAWIVNGNTAVPTNLVSSQLGSPDWGFFNGYQDVRGLCYGMATDGVTGGTDQTTFDLTGGGYPYQYAGLLYLENAGSGKATRFDSMRIDVTSANDFPQAPQLFLLRHNSDPASINPVADDRYERLPVAAVRHAANTSGQPYYTFDLTSLPVSQRAGYGFAVLGSSVNNSTPITVSEISAVASRVSSSEVVSTKPFLVEWTNGHRYGVSATRGTWEQVQAEAAALGGYLVSLGSSTENDFVAQTFTDTEGWYIGMKQNSPAPALEPAGGWEWASGEPMAYTRWHPGEPNNYFGAGEDYAMMLLGVSSAGTWHDVKIGGYPETSNYRGIIEQPTLGAGERNFFVSSVHGRSNIFDAGLASSTQGGILPPSINLTGLGGKVLHFPKIHGKLNTGVDLSGPDGAHTPGRSCNLNAVGGISGYVNGNNTPALVGVFLGAAQPSTAPAAIDFSASQTGENFTTLSPLLGQIFFIGDGLTSQGVAQQFTIPAGAEKLYFGYPDGHTGQLYHGPPLGWSDNSESISVRATIAPDPVPTIGLTFPITGGQLHVGGGTSPFNFTLLSGALPPGLVLSSTGLVTGTAGNGPYSFTVKVTDANGAHANRSFSGVIQNPIQVPTSLVSWWSAGNTLADVIGNNHGSMKNGPLPGPGQPGGQSYGPGKVGRAIVLDGVNDFIQVPHDPSQDITGDLTIEGWIHPTANSVSEPTIISKRSLDNNNCTYVLFLRGDGRLSFASRNGGGVWQDPSTTAVVPLNQWTHVAATIGSGQLKLYINGAVAFSGAYAVTRPSVTASLTIGATITNTYTETNPSGPFPGSIDELALYSRALSAQEISALHLSGTGGKAHHDISRDFAPISNPNGSWSYWRQPSNALTGTYNPATAALMTGSGTDAPLAYFVNGSSVSFNTNENYYGRDSGGTRYDWLGHQFGMGPSSSGDYAVLRWTAPASGQYAVSGNFAGSDTRPTTVDVHIFHNAGELTPAGKRYLDTYRGDGVSHTQVITVAANDTVDFLVGTGGNGWTYDSTSLAASVTLLSVTPLPKIAVEQPAGNALADGNSTLAYGAVTLGASLTKTITLRNTGTASLNDLAVTVDGSNAAEFVPPVSLSATTLAPGATLTFDVNFTPGGSGSRSAVLHIASNDTPRSPFDIALTGSGYSAVGNKVFAWGDNDNGEIGDGTTIDKLRPVPIIMTGALASQQVTQVFTSSSRSHAITADGKVYSWGYNADGQIGDGTKIYRKEPVAVNMSGALSGKVVTTLAISIAHTLALTSEGKVYSWGNNYTGQLGLGDTTDRTTPQLVQGALAGKTITSIAAAFSHSVALASDGTLYAWGSNYNGILGDGTTATRLAPVAMNTASTLLAGKTVTAITCGYYHNVVLTSDGKVFAWGFNGNGYLGDGTTTERFSPVAVNGSLTGKTVTKIVGSNYHHLALTSDNQLHAWGVNLYGNLGDGTNTDRHSPVLVNSSGALAGKTYAQIFAGGGCSMVRTTDGGLFTWGMGLGGQHGNGDESDINLPTAVDMSGVLAGRTLVTASMQGFHALVVAYAPPAPEIVVENEAGTALAAADTYRQDFGPVQPTKHKTAVITIRNTGDDLLGNIGATIDGAGATDFSVVSSSSGTTLTPGGTQTLTITFTPTAQGTREAVLHITSNDSDEPAYTVELEGYGTQPITEWREQFFETTENTGDAADDADPDGDGVENLLEFATGADPTESGVIETPVTRPLAGMIDFTYTRNKLAAAEVQWTVEWTDTLEGGWSSNGVSETVIEDDGTVETVVATLPAGPDGKRFVHLKVIRP</sequence>
<name>A0ABT3GR69_9BACT</name>
<dbReference type="SMART" id="SM00034">
    <property type="entry name" value="CLECT"/>
    <property type="match status" value="1"/>
</dbReference>
<dbReference type="InterPro" id="IPR013783">
    <property type="entry name" value="Ig-like_fold"/>
</dbReference>
<dbReference type="SUPFAM" id="SSF50985">
    <property type="entry name" value="RCC1/BLIP-II"/>
    <property type="match status" value="2"/>
</dbReference>
<evidence type="ECO:0000313" key="8">
    <source>
        <dbReference type="EMBL" id="MCW1925976.1"/>
    </source>
</evidence>
<protein>
    <submittedName>
        <fullName evidence="8">Choice-of-anchor D domain-containing protein</fullName>
    </submittedName>
</protein>
<keyword evidence="9" id="KW-1185">Reference proteome</keyword>
<keyword evidence="5" id="KW-1015">Disulfide bond</keyword>
<evidence type="ECO:0000259" key="7">
    <source>
        <dbReference type="PROSITE" id="PS50041"/>
    </source>
</evidence>
<dbReference type="PROSITE" id="PS50194">
    <property type="entry name" value="FILAMIN_REPEAT"/>
    <property type="match status" value="1"/>
</dbReference>
<evidence type="ECO:0000256" key="4">
    <source>
        <dbReference type="ARBA" id="ARBA00022737"/>
    </source>
</evidence>
<dbReference type="NCBIfam" id="NF012200">
    <property type="entry name" value="choice_anch_D"/>
    <property type="match status" value="2"/>
</dbReference>
<dbReference type="PROSITE" id="PS50012">
    <property type="entry name" value="RCC1_3"/>
    <property type="match status" value="7"/>
</dbReference>
<reference evidence="8 9" key="1">
    <citation type="submission" date="2022-10" db="EMBL/GenBank/DDBJ databases">
        <title>Luteolibacter arcticus strain CCTCC AB 2014275, whole genome shotgun sequencing project.</title>
        <authorList>
            <person name="Zhao G."/>
            <person name="Shen L."/>
        </authorList>
    </citation>
    <scope>NUCLEOTIDE SEQUENCE [LARGE SCALE GENOMIC DNA]</scope>
    <source>
        <strain evidence="8 9">CCTCC AB 2014275</strain>
    </source>
</reference>
<dbReference type="Pfam" id="PF15780">
    <property type="entry name" value="ASH"/>
    <property type="match status" value="1"/>
</dbReference>
<dbReference type="CDD" id="cd03603">
    <property type="entry name" value="CLECT_VCBS"/>
    <property type="match status" value="1"/>
</dbReference>
<comment type="caution">
    <text evidence="8">The sequence shown here is derived from an EMBL/GenBank/DDBJ whole genome shotgun (WGS) entry which is preliminary data.</text>
</comment>
<dbReference type="InterPro" id="IPR034007">
    <property type="entry name" value="CTLD_bac"/>
</dbReference>
<dbReference type="RefSeq" id="WP_264490085.1">
    <property type="nucleotide sequence ID" value="NZ_JAPDDT010000019.1"/>
</dbReference>
<dbReference type="Proteomes" id="UP001320876">
    <property type="component" value="Unassembled WGS sequence"/>
</dbReference>
<dbReference type="EMBL" id="JAPDDT010000019">
    <property type="protein sequence ID" value="MCW1925976.1"/>
    <property type="molecule type" value="Genomic_DNA"/>
</dbReference>
<dbReference type="Pfam" id="PF13385">
    <property type="entry name" value="Laminin_G_3"/>
    <property type="match status" value="1"/>
</dbReference>
<dbReference type="PANTHER" id="PTHR22872">
    <property type="entry name" value="BTK-BINDING PROTEIN-RELATED"/>
    <property type="match status" value="1"/>
</dbReference>
<dbReference type="SUPFAM" id="SSF56436">
    <property type="entry name" value="C-type lectin-like"/>
    <property type="match status" value="1"/>
</dbReference>